<gene>
    <name evidence="1" type="ORF">KDI_25020</name>
</gene>
<keyword evidence="2" id="KW-1185">Reference proteome</keyword>
<evidence type="ECO:0000313" key="2">
    <source>
        <dbReference type="Proteomes" id="UP000322530"/>
    </source>
</evidence>
<protein>
    <submittedName>
        <fullName evidence="1">Uncharacterized protein</fullName>
    </submittedName>
</protein>
<dbReference type="Proteomes" id="UP000322530">
    <property type="component" value="Unassembled WGS sequence"/>
</dbReference>
<dbReference type="OrthoDB" id="165044at2"/>
<proteinExistence type="predicted"/>
<dbReference type="RefSeq" id="WP_149401901.1">
    <property type="nucleotide sequence ID" value="NZ_BIXY01000033.1"/>
</dbReference>
<dbReference type="AlphaFoldDB" id="A0A5A5TC28"/>
<name>A0A5A5TC28_9CHLR</name>
<organism evidence="1 2">
    <name type="scientific">Dictyobacter arantiisoli</name>
    <dbReference type="NCBI Taxonomy" id="2014874"/>
    <lineage>
        <taxon>Bacteria</taxon>
        <taxon>Bacillati</taxon>
        <taxon>Chloroflexota</taxon>
        <taxon>Ktedonobacteria</taxon>
        <taxon>Ktedonobacterales</taxon>
        <taxon>Dictyobacteraceae</taxon>
        <taxon>Dictyobacter</taxon>
    </lineage>
</organism>
<evidence type="ECO:0000313" key="1">
    <source>
        <dbReference type="EMBL" id="GCF08938.1"/>
    </source>
</evidence>
<reference evidence="1 2" key="1">
    <citation type="submission" date="2019-01" db="EMBL/GenBank/DDBJ databases">
        <title>Draft genome sequence of Dictyobacter sp. Uno17.</title>
        <authorList>
            <person name="Wang C.M."/>
            <person name="Zheng Y."/>
            <person name="Sakai Y."/>
            <person name="Abe K."/>
            <person name="Yokota A."/>
            <person name="Yabe S."/>
        </authorList>
    </citation>
    <scope>NUCLEOTIDE SEQUENCE [LARGE SCALE GENOMIC DNA]</scope>
    <source>
        <strain evidence="1 2">Uno17</strain>
    </source>
</reference>
<comment type="caution">
    <text evidence="1">The sequence shown here is derived from an EMBL/GenBank/DDBJ whole genome shotgun (WGS) entry which is preliminary data.</text>
</comment>
<dbReference type="EMBL" id="BIXY01000033">
    <property type="protein sequence ID" value="GCF08938.1"/>
    <property type="molecule type" value="Genomic_DNA"/>
</dbReference>
<accession>A0A5A5TC28</accession>
<sequence length="74" mass="8454">MTSNRYPRRFQPTRVNAKQRLHALLRENPSLTPQELAQAVGCTPASARIWKSTFFAKRYPSISDDSTSSMDRLV</sequence>